<feature type="compositionally biased region" description="Acidic residues" evidence="1">
    <location>
        <begin position="35"/>
        <end position="46"/>
    </location>
</feature>
<sequence>MRRQRRIPGGPRYDAARRRERGREYAPPELIAVEAEPEDTGEEDTAEAPPRALCLVSPGGERASESGA</sequence>
<dbReference type="EMBL" id="JPMI01000259">
    <property type="protein sequence ID" value="KFA89152.1"/>
    <property type="molecule type" value="Genomic_DNA"/>
</dbReference>
<feature type="region of interest" description="Disordered" evidence="1">
    <location>
        <begin position="1"/>
        <end position="68"/>
    </location>
</feature>
<feature type="compositionally biased region" description="Basic and acidic residues" evidence="1">
    <location>
        <begin position="14"/>
        <end position="26"/>
    </location>
</feature>
<accession>A0A084SL17</accession>
<gene>
    <name evidence="2" type="ORF">Q664_36615</name>
</gene>
<proteinExistence type="predicted"/>
<name>A0A084SL17_9BACT</name>
<dbReference type="AlphaFoldDB" id="A0A084SL17"/>
<comment type="caution">
    <text evidence="2">The sequence shown here is derived from an EMBL/GenBank/DDBJ whole genome shotgun (WGS) entry which is preliminary data.</text>
</comment>
<dbReference type="Proteomes" id="UP000028547">
    <property type="component" value="Unassembled WGS sequence"/>
</dbReference>
<evidence type="ECO:0000256" key="1">
    <source>
        <dbReference type="SAM" id="MobiDB-lite"/>
    </source>
</evidence>
<reference evidence="2 3" key="1">
    <citation type="submission" date="2014-07" db="EMBL/GenBank/DDBJ databases">
        <title>Draft Genome Sequence of Gephyronic Acid Producer, Cystobacter violaceus Strain Cb vi76.</title>
        <authorList>
            <person name="Stevens D.C."/>
            <person name="Young J."/>
            <person name="Carmichael R."/>
            <person name="Tan J."/>
            <person name="Taylor R.E."/>
        </authorList>
    </citation>
    <scope>NUCLEOTIDE SEQUENCE [LARGE SCALE GENOMIC DNA]</scope>
    <source>
        <strain evidence="2 3">Cb vi76</strain>
    </source>
</reference>
<organism evidence="2 3">
    <name type="scientific">Archangium violaceum Cb vi76</name>
    <dbReference type="NCBI Taxonomy" id="1406225"/>
    <lineage>
        <taxon>Bacteria</taxon>
        <taxon>Pseudomonadati</taxon>
        <taxon>Myxococcota</taxon>
        <taxon>Myxococcia</taxon>
        <taxon>Myxococcales</taxon>
        <taxon>Cystobacterineae</taxon>
        <taxon>Archangiaceae</taxon>
        <taxon>Archangium</taxon>
    </lineage>
</organism>
<dbReference type="RefSeq" id="WP_043406211.1">
    <property type="nucleotide sequence ID" value="NZ_JPMI01000259.1"/>
</dbReference>
<evidence type="ECO:0000313" key="3">
    <source>
        <dbReference type="Proteomes" id="UP000028547"/>
    </source>
</evidence>
<protein>
    <submittedName>
        <fullName evidence="2">Uncharacterized protein</fullName>
    </submittedName>
</protein>
<evidence type="ECO:0000313" key="2">
    <source>
        <dbReference type="EMBL" id="KFA89152.1"/>
    </source>
</evidence>